<gene>
    <name evidence="2" type="ORF">DIR46_07350</name>
</gene>
<dbReference type="AlphaFoldDB" id="A0A2S2DG03"/>
<dbReference type="OrthoDB" id="8759286at2"/>
<name>A0A2S2DG03_9BURK</name>
<dbReference type="EMBL" id="CP029343">
    <property type="protein sequence ID" value="AWL04267.1"/>
    <property type="molecule type" value="Genomic_DNA"/>
</dbReference>
<reference evidence="2 3" key="1">
    <citation type="submission" date="2018-05" db="EMBL/GenBank/DDBJ databases">
        <title>Complete genome sequence of Massilia oculi sp. nov. CCUG 43427T (=DSM 26321T), the type strain of M. oculi, and comparison with genome sequences of other Massilia strains.</title>
        <authorList>
            <person name="Zhu B."/>
        </authorList>
    </citation>
    <scope>NUCLEOTIDE SEQUENCE [LARGE SCALE GENOMIC DNA]</scope>
    <source>
        <strain evidence="2 3">CCUG 43427</strain>
    </source>
</reference>
<accession>A0A2S2DG03</accession>
<evidence type="ECO:0000313" key="3">
    <source>
        <dbReference type="Proteomes" id="UP000245820"/>
    </source>
</evidence>
<dbReference type="Pfam" id="PF13986">
    <property type="entry name" value="DUF4224"/>
    <property type="match status" value="1"/>
</dbReference>
<protein>
    <recommendedName>
        <fullName evidence="1">DUF4224 domain-containing protein</fullName>
    </recommendedName>
</protein>
<evidence type="ECO:0000313" key="2">
    <source>
        <dbReference type="EMBL" id="AWL04267.1"/>
    </source>
</evidence>
<keyword evidence="3" id="KW-1185">Reference proteome</keyword>
<organism evidence="2 3">
    <name type="scientific">Massilia oculi</name>
    <dbReference type="NCBI Taxonomy" id="945844"/>
    <lineage>
        <taxon>Bacteria</taxon>
        <taxon>Pseudomonadati</taxon>
        <taxon>Pseudomonadota</taxon>
        <taxon>Betaproteobacteria</taxon>
        <taxon>Burkholderiales</taxon>
        <taxon>Oxalobacteraceae</taxon>
        <taxon>Telluria group</taxon>
        <taxon>Massilia</taxon>
    </lineage>
</organism>
<sequence length="82" mass="9255">MSGGCMSASGYLSADELAELVDCKPNQRTRMAAWLRARKWRFEVGSTGLPKVARAYHDRMMGITDEPKRQKYADEPNLQAFS</sequence>
<dbReference type="Proteomes" id="UP000245820">
    <property type="component" value="Chromosome"/>
</dbReference>
<dbReference type="KEGG" id="mtim:DIR46_07350"/>
<dbReference type="InterPro" id="IPR025319">
    <property type="entry name" value="DUF4224"/>
</dbReference>
<proteinExistence type="predicted"/>
<feature type="domain" description="DUF4224" evidence="1">
    <location>
        <begin position="12"/>
        <end position="56"/>
    </location>
</feature>
<evidence type="ECO:0000259" key="1">
    <source>
        <dbReference type="Pfam" id="PF13986"/>
    </source>
</evidence>